<accession>B2KD40</accession>
<dbReference type="STRING" id="445932.Emin_0881"/>
<dbReference type="Proteomes" id="UP000001029">
    <property type="component" value="Chromosome"/>
</dbReference>
<dbReference type="Pfam" id="PF02317">
    <property type="entry name" value="Octopine_DH"/>
    <property type="match status" value="1"/>
</dbReference>
<sequence length="363" mass="40180">MKIAVLGSGHGGVAMSADLALSGYDVSLAAVEEHSVNIKLLRSLDGIKIEGFTSSGKTPQFTKPKVITEDVPFVLKDADIIMVIVPSFAQSVYTDLIIKHGKINALVLFPCGGFSALEFRNKLKILNRENDFIACETSSFIYTTKITGPGKVLIKGIKDNVYFAAAPSERTGEALSVINQIYPQFKKVHNVWQTSFSNPSAVLHTIPTLLNMSRIEQMGPYRYSHYDITPCIGKIMEAVDRERVEIAKHLFPNPPSFLETMCKIYNLQAENIYQAVKSVNAYNIQFSPDGMKHRYVTEDIPYSLVPIATIGKELGIDTHNMDAVINIACMANGENYWLTGRNAQKIGFEAKPKIKTENLVLAL</sequence>
<gene>
    <name evidence="2" type="ordered locus">Emin_0881</name>
</gene>
<dbReference type="InterPro" id="IPR051729">
    <property type="entry name" value="Opine/Lysopine_DH"/>
</dbReference>
<dbReference type="AlphaFoldDB" id="B2KD40"/>
<keyword evidence="3" id="KW-1185">Reference proteome</keyword>
<evidence type="ECO:0000259" key="1">
    <source>
        <dbReference type="Pfam" id="PF02317"/>
    </source>
</evidence>
<dbReference type="InterPro" id="IPR013328">
    <property type="entry name" value="6PGD_dom2"/>
</dbReference>
<dbReference type="EMBL" id="CP001055">
    <property type="protein sequence ID" value="ACC98436.1"/>
    <property type="molecule type" value="Genomic_DNA"/>
</dbReference>
<dbReference type="HOGENOM" id="CLU_056511_2_0_0"/>
<protein>
    <submittedName>
        <fullName evidence="2">NAD/NADP octopine/nopaline dehydrogenase</fullName>
    </submittedName>
</protein>
<evidence type="ECO:0000313" key="3">
    <source>
        <dbReference type="Proteomes" id="UP000001029"/>
    </source>
</evidence>
<dbReference type="OrthoDB" id="6135265at2"/>
<dbReference type="KEGG" id="emi:Emin_0881"/>
<dbReference type="PANTHER" id="PTHR38015:SF1">
    <property type="entry name" value="OPINE DEHYDROGENASE DOMAIN-CONTAINING PROTEIN"/>
    <property type="match status" value="1"/>
</dbReference>
<dbReference type="Gene3D" id="1.10.1040.10">
    <property type="entry name" value="N-(1-d-carboxylethyl)-l-norvaline Dehydrogenase, domain 2"/>
    <property type="match status" value="1"/>
</dbReference>
<dbReference type="SUPFAM" id="SSF48179">
    <property type="entry name" value="6-phosphogluconate dehydrogenase C-terminal domain-like"/>
    <property type="match status" value="1"/>
</dbReference>
<dbReference type="Gene3D" id="3.40.50.720">
    <property type="entry name" value="NAD(P)-binding Rossmann-like Domain"/>
    <property type="match status" value="1"/>
</dbReference>
<proteinExistence type="predicted"/>
<dbReference type="InterPro" id="IPR003421">
    <property type="entry name" value="Opine_DH"/>
</dbReference>
<evidence type="ECO:0000313" key="2">
    <source>
        <dbReference type="EMBL" id="ACC98436.1"/>
    </source>
</evidence>
<dbReference type="GO" id="GO:0016491">
    <property type="term" value="F:oxidoreductase activity"/>
    <property type="evidence" value="ECO:0007669"/>
    <property type="project" value="InterPro"/>
</dbReference>
<name>B2KD40_ELUMP</name>
<dbReference type="RefSeq" id="WP_012415051.1">
    <property type="nucleotide sequence ID" value="NC_010644.1"/>
</dbReference>
<reference evidence="2 3" key="1">
    <citation type="journal article" date="2009" name="Appl. Environ. Microbiol.">
        <title>Genomic analysis of 'Elusimicrobium minutum,' the first cultivated representative of the phylum 'Elusimicrobia' (formerly termite group 1).</title>
        <authorList>
            <person name="Herlemann D.P.R."/>
            <person name="Geissinger O."/>
            <person name="Ikeda-Ohtsubo W."/>
            <person name="Kunin V."/>
            <person name="Sun H."/>
            <person name="Lapidus A."/>
            <person name="Hugenholtz P."/>
            <person name="Brune A."/>
        </authorList>
    </citation>
    <scope>NUCLEOTIDE SEQUENCE [LARGE SCALE GENOMIC DNA]</scope>
    <source>
        <strain evidence="2 3">Pei191</strain>
    </source>
</reference>
<organism evidence="2 3">
    <name type="scientific">Elusimicrobium minutum (strain Pei191)</name>
    <dbReference type="NCBI Taxonomy" id="445932"/>
    <lineage>
        <taxon>Bacteria</taxon>
        <taxon>Pseudomonadati</taxon>
        <taxon>Elusimicrobiota</taxon>
        <taxon>Elusimicrobia</taxon>
        <taxon>Elusimicrobiales</taxon>
        <taxon>Elusimicrobiaceae</taxon>
        <taxon>Elusimicrobium</taxon>
    </lineage>
</organism>
<dbReference type="SUPFAM" id="SSF51735">
    <property type="entry name" value="NAD(P)-binding Rossmann-fold domains"/>
    <property type="match status" value="1"/>
</dbReference>
<feature type="domain" description="Opine dehydrogenase" evidence="1">
    <location>
        <begin position="188"/>
        <end position="331"/>
    </location>
</feature>
<dbReference type="PANTHER" id="PTHR38015">
    <property type="entry name" value="BLR6086 PROTEIN"/>
    <property type="match status" value="1"/>
</dbReference>
<dbReference type="InterPro" id="IPR008927">
    <property type="entry name" value="6-PGluconate_DH-like_C_sf"/>
</dbReference>
<dbReference type="InterPro" id="IPR036291">
    <property type="entry name" value="NAD(P)-bd_dom_sf"/>
</dbReference>